<protein>
    <submittedName>
        <fullName evidence="1">Uncharacterized protein</fullName>
    </submittedName>
</protein>
<name>A0A4R4NKK5_9ACTN</name>
<sequence length="77" mass="8780">MLVTLTASERHRLKQMAYGHKTEYRLRMRARVVLHAARRRSNARGMGDIPEGRSLADWWAYGGTAAFSPPRVLSRPS</sequence>
<comment type="caution">
    <text evidence="1">The sequence shown here is derived from an EMBL/GenBank/DDBJ whole genome shotgun (WGS) entry which is preliminary data.</text>
</comment>
<accession>A0A4R4NKK5</accession>
<dbReference type="RefSeq" id="WP_132330818.1">
    <property type="nucleotide sequence ID" value="NZ_SMJZ01000015.1"/>
</dbReference>
<evidence type="ECO:0000313" key="1">
    <source>
        <dbReference type="EMBL" id="TDC09689.1"/>
    </source>
</evidence>
<evidence type="ECO:0000313" key="2">
    <source>
        <dbReference type="Proteomes" id="UP000295157"/>
    </source>
</evidence>
<dbReference type="Proteomes" id="UP000295157">
    <property type="component" value="Unassembled WGS sequence"/>
</dbReference>
<gene>
    <name evidence="1" type="ORF">E1267_06550</name>
</gene>
<proteinExistence type="predicted"/>
<organism evidence="1 2">
    <name type="scientific">Nonomuraea longispora</name>
    <dbReference type="NCBI Taxonomy" id="1848320"/>
    <lineage>
        <taxon>Bacteria</taxon>
        <taxon>Bacillati</taxon>
        <taxon>Actinomycetota</taxon>
        <taxon>Actinomycetes</taxon>
        <taxon>Streptosporangiales</taxon>
        <taxon>Streptosporangiaceae</taxon>
        <taxon>Nonomuraea</taxon>
    </lineage>
</organism>
<dbReference type="AlphaFoldDB" id="A0A4R4NKK5"/>
<dbReference type="EMBL" id="SMJZ01000015">
    <property type="protein sequence ID" value="TDC09689.1"/>
    <property type="molecule type" value="Genomic_DNA"/>
</dbReference>
<reference evidence="1 2" key="1">
    <citation type="submission" date="2019-02" db="EMBL/GenBank/DDBJ databases">
        <title>Draft genome sequences of novel Actinobacteria.</title>
        <authorList>
            <person name="Sahin N."/>
            <person name="Ay H."/>
            <person name="Saygin H."/>
        </authorList>
    </citation>
    <scope>NUCLEOTIDE SEQUENCE [LARGE SCALE GENOMIC DNA]</scope>
    <source>
        <strain evidence="1 2">KC201</strain>
    </source>
</reference>
<keyword evidence="2" id="KW-1185">Reference proteome</keyword>